<evidence type="ECO:0000256" key="2">
    <source>
        <dbReference type="SAM" id="MobiDB-lite"/>
    </source>
</evidence>
<name>A0A191ZY72_9RALS</name>
<accession>A0A191ZY72</accession>
<evidence type="ECO:0000256" key="1">
    <source>
        <dbReference type="ARBA" id="ARBA00023115"/>
    </source>
</evidence>
<dbReference type="Proteomes" id="UP000078572">
    <property type="component" value="Chromosome 1"/>
</dbReference>
<dbReference type="STRING" id="190721.ACS15_2407"/>
<feature type="compositionally biased region" description="Basic and acidic residues" evidence="2">
    <location>
        <begin position="20"/>
        <end position="35"/>
    </location>
</feature>
<dbReference type="AlphaFoldDB" id="A0A191ZY72"/>
<organism evidence="3 4">
    <name type="scientific">Ralstonia insidiosa</name>
    <dbReference type="NCBI Taxonomy" id="190721"/>
    <lineage>
        <taxon>Bacteria</taxon>
        <taxon>Pseudomonadati</taxon>
        <taxon>Pseudomonadota</taxon>
        <taxon>Betaproteobacteria</taxon>
        <taxon>Burkholderiales</taxon>
        <taxon>Burkholderiaceae</taxon>
        <taxon>Ralstonia</taxon>
    </lineage>
</organism>
<evidence type="ECO:0000313" key="4">
    <source>
        <dbReference type="Proteomes" id="UP000078572"/>
    </source>
</evidence>
<gene>
    <name evidence="3" type="ORF">A9Y76_11330</name>
</gene>
<protein>
    <submittedName>
        <fullName evidence="3">Spermidine synthase</fullName>
    </submittedName>
</protein>
<dbReference type="InterPro" id="IPR029063">
    <property type="entry name" value="SAM-dependent_MTases_sf"/>
</dbReference>
<dbReference type="GO" id="GO:0006596">
    <property type="term" value="P:polyamine biosynthetic process"/>
    <property type="evidence" value="ECO:0007669"/>
    <property type="project" value="UniProtKB-KW"/>
</dbReference>
<evidence type="ECO:0000313" key="3">
    <source>
        <dbReference type="EMBL" id="ANJ73022.1"/>
    </source>
</evidence>
<dbReference type="GeneID" id="61526612"/>
<feature type="region of interest" description="Disordered" evidence="2">
    <location>
        <begin position="12"/>
        <end position="35"/>
    </location>
</feature>
<dbReference type="SUPFAM" id="SSF53335">
    <property type="entry name" value="S-adenosyl-L-methionine-dependent methyltransferases"/>
    <property type="match status" value="1"/>
</dbReference>
<sequence length="294" mass="32841">MTLLKRKSIEAVASRRPARAKREDRLDRVDHDDEPKRMAPRFAPVTFSELAGVRYLHFGTEWVQGAMRLSKPDAIELEYAQQMMAWMLFLDPNARPDFHVVQLGLGAAALTKFCHRQLAPVQVTAVELNPSVIVAARSMFGMPFDDARLSVLEQDAYDWVMDASHHSTVDALQVDLYDATARGPVLDTPAFYKACRQVLRSPGVMTINLFGDHTSFPRNIERICDAFDNRVLVFPEVHDGNVIALAFNGPPLQVSWEAVQERAAALQASLKLPTKGWAEGLRNANAGQEDMLTI</sequence>
<dbReference type="PANTHER" id="PTHR43317:SF1">
    <property type="entry name" value="THERMOSPERMINE SYNTHASE ACAULIS5"/>
    <property type="match status" value="1"/>
</dbReference>
<keyword evidence="4" id="KW-1185">Reference proteome</keyword>
<dbReference type="OrthoDB" id="117774at2"/>
<dbReference type="EMBL" id="CP016022">
    <property type="protein sequence ID" value="ANJ73022.1"/>
    <property type="molecule type" value="Genomic_DNA"/>
</dbReference>
<keyword evidence="1" id="KW-0620">Polyamine biosynthesis</keyword>
<reference evidence="4" key="1">
    <citation type="submission" date="2016-06" db="EMBL/GenBank/DDBJ databases">
        <authorList>
            <person name="Xu Y."/>
            <person name="Nagy A."/>
            <person name="Yan X."/>
            <person name="Kim S.W."/>
            <person name="Haley B."/>
            <person name="Liu N.T."/>
            <person name="Nou X."/>
        </authorList>
    </citation>
    <scope>NUCLEOTIDE SEQUENCE [LARGE SCALE GENOMIC DNA]</scope>
    <source>
        <strain evidence="4">ATCC 49129</strain>
    </source>
</reference>
<dbReference type="CDD" id="cd02440">
    <property type="entry name" value="AdoMet_MTases"/>
    <property type="match status" value="1"/>
</dbReference>
<dbReference type="Gene3D" id="3.40.50.150">
    <property type="entry name" value="Vaccinia Virus protein VP39"/>
    <property type="match status" value="1"/>
</dbReference>
<proteinExistence type="predicted"/>
<dbReference type="RefSeq" id="WP_064804102.1">
    <property type="nucleotide sequence ID" value="NZ_CP016022.1"/>
</dbReference>
<dbReference type="PANTHER" id="PTHR43317">
    <property type="entry name" value="THERMOSPERMINE SYNTHASE ACAULIS5"/>
    <property type="match status" value="1"/>
</dbReference>